<dbReference type="EMBL" id="QKXC01000058">
    <property type="protein sequence ID" value="RBR24321.1"/>
    <property type="molecule type" value="Genomic_DNA"/>
</dbReference>
<dbReference type="AlphaFoldDB" id="A0A366S4R0"/>
<sequence length="293" mass="33967">MQKKHCYCAICGVPCGRVIDEISDDEYSYCPDILKLDDIYWMSDVKLLTVNRKTGRTATCNEPEHEGGRNFGHWSESRVLTHPDNFGRGVIKVYRITKDRPPVIPLHLSCLKLLQKASKDKIKLNLLHAALSRRCVKIYGMDPLALNYDYGQAKRFQTAGNWRVEKFSESIVMDPIEVDGTIVNGMLDEATRDPSTEPSPEDEYWKSNLYGNHGWFTMFLPSETQLKKRSINWRTLHFLIQDLGNDKGRHDSTRTRLQFRNRARVWLSLMEKERLISSSTVQSKISQFFVRPH</sequence>
<dbReference type="OrthoDB" id="10435274at2759"/>
<dbReference type="Proteomes" id="UP000253153">
    <property type="component" value="Unassembled WGS sequence"/>
</dbReference>
<dbReference type="RefSeq" id="XP_031018912.1">
    <property type="nucleotide sequence ID" value="XM_031156960.1"/>
</dbReference>
<accession>A0A366S4R0</accession>
<reference evidence="1 2" key="1">
    <citation type="submission" date="2018-06" db="EMBL/GenBank/DDBJ databases">
        <title>Fusarium incarnatum-equiseti species complex species 28.</title>
        <authorList>
            <person name="Gardiner D.M."/>
        </authorList>
    </citation>
    <scope>NUCLEOTIDE SEQUENCE [LARGE SCALE GENOMIC DNA]</scope>
    <source>
        <strain evidence="1 2">FIESC_28</strain>
    </source>
</reference>
<proteinExistence type="predicted"/>
<organism evidence="1 2">
    <name type="scientific">Fusarium coffeatum</name>
    <dbReference type="NCBI Taxonomy" id="231269"/>
    <lineage>
        <taxon>Eukaryota</taxon>
        <taxon>Fungi</taxon>
        <taxon>Dikarya</taxon>
        <taxon>Ascomycota</taxon>
        <taxon>Pezizomycotina</taxon>
        <taxon>Sordariomycetes</taxon>
        <taxon>Hypocreomycetidae</taxon>
        <taxon>Hypocreales</taxon>
        <taxon>Nectriaceae</taxon>
        <taxon>Fusarium</taxon>
        <taxon>Fusarium incarnatum-equiseti species complex</taxon>
    </lineage>
</organism>
<evidence type="ECO:0000313" key="2">
    <source>
        <dbReference type="Proteomes" id="UP000253153"/>
    </source>
</evidence>
<comment type="caution">
    <text evidence="1">The sequence shown here is derived from an EMBL/GenBank/DDBJ whole genome shotgun (WGS) entry which is preliminary data.</text>
</comment>
<dbReference type="GeneID" id="41992256"/>
<name>A0A366S4R0_9HYPO</name>
<keyword evidence="2" id="KW-1185">Reference proteome</keyword>
<evidence type="ECO:0000313" key="1">
    <source>
        <dbReference type="EMBL" id="RBR24321.1"/>
    </source>
</evidence>
<protein>
    <submittedName>
        <fullName evidence="1">Uncharacterized protein</fullName>
    </submittedName>
</protein>
<gene>
    <name evidence="1" type="ORF">FIESC28_02811</name>
</gene>